<organism evidence="5 6">
    <name type="scientific">Leptospira licerasiae str. MMD4847</name>
    <dbReference type="NCBI Taxonomy" id="1049971"/>
    <lineage>
        <taxon>Bacteria</taxon>
        <taxon>Pseudomonadati</taxon>
        <taxon>Spirochaetota</taxon>
        <taxon>Spirochaetia</taxon>
        <taxon>Leptospirales</taxon>
        <taxon>Leptospiraceae</taxon>
        <taxon>Leptospira</taxon>
    </lineage>
</organism>
<comment type="caution">
    <text evidence="5">The sequence shown here is derived from an EMBL/GenBank/DDBJ whole genome shotgun (WGS) entry which is preliminary data.</text>
</comment>
<protein>
    <submittedName>
        <fullName evidence="5">AP2 domain protein</fullName>
    </submittedName>
</protein>
<reference evidence="5 6" key="1">
    <citation type="submission" date="2012-08" db="EMBL/GenBank/DDBJ databases">
        <authorList>
            <person name="Harkins D.M."/>
            <person name="Durkin A.S."/>
            <person name="Selengut J.D."/>
            <person name="Sanka R."/>
            <person name="DePew J."/>
            <person name="Purushe J."/>
            <person name="Matthias M.A."/>
            <person name="Vinetz J.M."/>
            <person name="Sutton G.G."/>
            <person name="Nelson W.C."/>
            <person name="Fouts D.E."/>
        </authorList>
    </citation>
    <scope>NUCLEOTIDE SEQUENCE [LARGE SCALE GENOMIC DNA]</scope>
    <source>
        <strain evidence="5 6">MMD4847</strain>
    </source>
</reference>
<dbReference type="PANTHER" id="PTHR31677">
    <property type="entry name" value="AP2 DOMAIN CLASS TRANSCRIPTION FACTOR"/>
    <property type="match status" value="1"/>
</dbReference>
<dbReference type="SUPFAM" id="SSF54171">
    <property type="entry name" value="DNA-binding domain"/>
    <property type="match status" value="1"/>
</dbReference>
<evidence type="ECO:0000313" key="6">
    <source>
        <dbReference type="Proteomes" id="UP000018720"/>
    </source>
</evidence>
<keyword evidence="3" id="KW-0804">Transcription</keyword>
<dbReference type="InterPro" id="IPR036955">
    <property type="entry name" value="AP2/ERF_dom_sf"/>
</dbReference>
<evidence type="ECO:0000256" key="3">
    <source>
        <dbReference type="ARBA" id="ARBA00023163"/>
    </source>
</evidence>
<proteinExistence type="predicted"/>
<dbReference type="Proteomes" id="UP000018720">
    <property type="component" value="Unassembled WGS sequence"/>
</dbReference>
<evidence type="ECO:0000259" key="4">
    <source>
        <dbReference type="PROSITE" id="PS51032"/>
    </source>
</evidence>
<evidence type="ECO:0000256" key="1">
    <source>
        <dbReference type="ARBA" id="ARBA00023015"/>
    </source>
</evidence>
<evidence type="ECO:0000313" key="5">
    <source>
        <dbReference type="EMBL" id="EJZ42278.1"/>
    </source>
</evidence>
<dbReference type="SMART" id="SM00380">
    <property type="entry name" value="AP2"/>
    <property type="match status" value="1"/>
</dbReference>
<evidence type="ECO:0000256" key="2">
    <source>
        <dbReference type="ARBA" id="ARBA00023125"/>
    </source>
</evidence>
<dbReference type="Gene3D" id="3.30.730.10">
    <property type="entry name" value="AP2/ERF domain"/>
    <property type="match status" value="1"/>
</dbReference>
<feature type="domain" description="AP2/ERF" evidence="4">
    <location>
        <begin position="53"/>
        <end position="109"/>
    </location>
</feature>
<dbReference type="PANTHER" id="PTHR31677:SF196">
    <property type="entry name" value="ETHYLENE-RESPONSIVE TRANSCRIPTION FACTOR ERF109"/>
    <property type="match status" value="1"/>
</dbReference>
<name>A0ABN0HA83_9LEPT</name>
<keyword evidence="2" id="KW-0238">DNA-binding</keyword>
<dbReference type="InterPro" id="IPR016177">
    <property type="entry name" value="DNA-bd_dom_sf"/>
</dbReference>
<keyword evidence="1" id="KW-0805">Transcription regulation</keyword>
<dbReference type="Pfam" id="PF00847">
    <property type="entry name" value="AP2"/>
    <property type="match status" value="1"/>
</dbReference>
<sequence length="199" mass="23160">MILMQREIMGVKSKKQVVVRKGGEWFDHQKKNLLVIKKGEQNARRKKNYTSKLYKGVYYNKRTRKYIAAISKNGRKYYLGSFNTAKEAAIKYDLAAKKLSGKIARTNKDLGIIQYKSNKKDKVKLEYKVKGHQMDSPEDKKRVRVLRSKILKLRTKYTYSILGKMTGISQHEIYRFATGNRGLRSIAFEKLESAINKIT</sequence>
<dbReference type="PROSITE" id="PS51032">
    <property type="entry name" value="AP2_ERF"/>
    <property type="match status" value="1"/>
</dbReference>
<accession>A0ABN0HA83</accession>
<keyword evidence="6" id="KW-1185">Reference proteome</keyword>
<dbReference type="EMBL" id="AHOM02000005">
    <property type="protein sequence ID" value="EJZ42278.1"/>
    <property type="molecule type" value="Genomic_DNA"/>
</dbReference>
<dbReference type="InterPro" id="IPR001471">
    <property type="entry name" value="AP2/ERF_dom"/>
</dbReference>
<gene>
    <name evidence="5" type="ORF">LEP1GSC178_0043</name>
</gene>